<dbReference type="InterPro" id="IPR039426">
    <property type="entry name" value="TonB-dep_rcpt-like"/>
</dbReference>
<dbReference type="PANTHER" id="PTHR30069:SF40">
    <property type="entry name" value="TONB-DEPENDENT RECEPTOR NMB0964-RELATED"/>
    <property type="match status" value="1"/>
</dbReference>
<dbReference type="EMBL" id="ARYJ01000003">
    <property type="protein sequence ID" value="KCZ89703.1"/>
    <property type="molecule type" value="Genomic_DNA"/>
</dbReference>
<dbReference type="RefSeq" id="WP_035579339.1">
    <property type="nucleotide sequence ID" value="NZ_ARYJ01000003.1"/>
</dbReference>
<dbReference type="Gene3D" id="2.170.130.10">
    <property type="entry name" value="TonB-dependent receptor, plug domain"/>
    <property type="match status" value="1"/>
</dbReference>
<dbReference type="OrthoDB" id="9795928at2"/>
<dbReference type="Gene3D" id="2.40.170.20">
    <property type="entry name" value="TonB-dependent receptor, beta-barrel domain"/>
    <property type="match status" value="1"/>
</dbReference>
<evidence type="ECO:0000259" key="13">
    <source>
        <dbReference type="Pfam" id="PF07715"/>
    </source>
</evidence>
<dbReference type="eggNOG" id="COG1629">
    <property type="taxonomic scope" value="Bacteria"/>
</dbReference>
<evidence type="ECO:0000256" key="11">
    <source>
        <dbReference type="SAM" id="SignalP"/>
    </source>
</evidence>
<evidence type="ECO:0000256" key="4">
    <source>
        <dbReference type="ARBA" id="ARBA00022692"/>
    </source>
</evidence>
<dbReference type="PATRIC" id="fig|1280952.3.peg.1113"/>
<organism evidence="14 15">
    <name type="scientific">Hyphomonas jannaschiana VP2</name>
    <dbReference type="NCBI Taxonomy" id="1280952"/>
    <lineage>
        <taxon>Bacteria</taxon>
        <taxon>Pseudomonadati</taxon>
        <taxon>Pseudomonadota</taxon>
        <taxon>Alphaproteobacteria</taxon>
        <taxon>Hyphomonadales</taxon>
        <taxon>Hyphomonadaceae</taxon>
        <taxon>Hyphomonas</taxon>
    </lineage>
</organism>
<keyword evidence="11" id="KW-0732">Signal</keyword>
<evidence type="ECO:0000256" key="7">
    <source>
        <dbReference type="ARBA" id="ARBA00023237"/>
    </source>
</evidence>
<dbReference type="GO" id="GO:0009279">
    <property type="term" value="C:cell outer membrane"/>
    <property type="evidence" value="ECO:0007669"/>
    <property type="project" value="UniProtKB-SubCell"/>
</dbReference>
<dbReference type="PROSITE" id="PS52016">
    <property type="entry name" value="TONB_DEPENDENT_REC_3"/>
    <property type="match status" value="1"/>
</dbReference>
<comment type="caution">
    <text evidence="14">The sequence shown here is derived from an EMBL/GenBank/DDBJ whole genome shotgun (WGS) entry which is preliminary data.</text>
</comment>
<accession>A0A059FGS9</accession>
<dbReference type="InterPro" id="IPR000531">
    <property type="entry name" value="Beta-barrel_TonB"/>
</dbReference>
<feature type="chain" id="PRO_5001572898" evidence="11">
    <location>
        <begin position="21"/>
        <end position="694"/>
    </location>
</feature>
<dbReference type="eggNOG" id="COG4206">
    <property type="taxonomic scope" value="Bacteria"/>
</dbReference>
<dbReference type="GO" id="GO:0015344">
    <property type="term" value="F:siderophore uptake transmembrane transporter activity"/>
    <property type="evidence" value="ECO:0007669"/>
    <property type="project" value="TreeGrafter"/>
</dbReference>
<keyword evidence="5 9" id="KW-0798">TonB box</keyword>
<sequence length="694" mass="73381">MKQLLLLAASTAVLAGFAHADAPDDKDLRQQSVIVTAPGPDRLEGELIGNATSIGREGIIETLGPTLGDTLDRQPGVSTTFFGQGASRPVLRGLGAERVQVLTNGIGVIDVSAASPDHQAAADGIDAEKIEILRGPAALAYGGQAIGGVVNVIDGLLSESLPEDPASVDLFSAYNSVSEGTEVAGRGQMVQGPFVFTLTGSARDFGNYDIPGMAESARLHAQEEAEEGPAHEEEEHASGTLENSFAQTTSMAGGVSWIGENAFLGVAVRQQQAQYGLPGSAHEHGDEDGDAGDAEAAEEMPFIDMEQTRYDMRGGIQFDNSFLKEITATVSQADYEHTEFEAPGEPGTVYKTDGTEARVEASHEIGLVKGAFGVQYTDKDLGAYGDEAFITPTSSNSLGAFLYETIDWENGFGLEGGARIENAERGNAAGDTDFDLFSASAGAHQHWDNGWFVGLQVSHTERAPNESELYADGAHLATAQYEVGNLGMDKEKGLNIEATARWESANASFGVNLFRTSFDGFIYLAPGLYEGAAEVDGLPVYLFSQEDATFTGAEIYGQAYIPQGLLKADWTLDGGIDVVDGELDSGGNVPLMPPLTINAGAKADWGLWSAGAHVTWADDQTDIATGELPTDGYTQLDLRADLNLAELGFGKDGTTLFVDARNVTDEEIRYSTSVLKDVVPAPGRNIRVGIRAAF</sequence>
<keyword evidence="15" id="KW-1185">Reference proteome</keyword>
<comment type="similarity">
    <text evidence="8 9">Belongs to the TonB-dependent receptor family.</text>
</comment>
<evidence type="ECO:0000256" key="3">
    <source>
        <dbReference type="ARBA" id="ARBA00022452"/>
    </source>
</evidence>
<dbReference type="GO" id="GO:0044718">
    <property type="term" value="P:siderophore transmembrane transport"/>
    <property type="evidence" value="ECO:0007669"/>
    <property type="project" value="TreeGrafter"/>
</dbReference>
<reference evidence="14 15" key="1">
    <citation type="journal article" date="2014" name="Antonie Van Leeuwenhoek">
        <title>Hyphomonas beringensis sp. nov. and Hyphomonas chukchiensis sp. nov., isolated from surface seawater of the Bering Sea and Chukchi Sea.</title>
        <authorList>
            <person name="Li C."/>
            <person name="Lai Q."/>
            <person name="Li G."/>
            <person name="Dong C."/>
            <person name="Wang J."/>
            <person name="Liao Y."/>
            <person name="Shao Z."/>
        </authorList>
    </citation>
    <scope>NUCLEOTIDE SEQUENCE [LARGE SCALE GENOMIC DNA]</scope>
    <source>
        <strain evidence="14 15">VP2</strain>
    </source>
</reference>
<dbReference type="Proteomes" id="UP000024816">
    <property type="component" value="Unassembled WGS sequence"/>
</dbReference>
<keyword evidence="7 8" id="KW-0998">Cell outer membrane</keyword>
<protein>
    <submittedName>
        <fullName evidence="14">TonB-dependent receptor plug</fullName>
    </submittedName>
</protein>
<dbReference type="PANTHER" id="PTHR30069">
    <property type="entry name" value="TONB-DEPENDENT OUTER MEMBRANE RECEPTOR"/>
    <property type="match status" value="1"/>
</dbReference>
<feature type="domain" description="TonB-dependent receptor plug" evidence="13">
    <location>
        <begin position="49"/>
        <end position="149"/>
    </location>
</feature>
<name>A0A059FGS9_9PROT</name>
<keyword evidence="3 8" id="KW-1134">Transmembrane beta strand</keyword>
<evidence type="ECO:0000313" key="15">
    <source>
        <dbReference type="Proteomes" id="UP000024816"/>
    </source>
</evidence>
<dbReference type="AlphaFoldDB" id="A0A059FGS9"/>
<keyword evidence="14" id="KW-0675">Receptor</keyword>
<evidence type="ECO:0000256" key="10">
    <source>
        <dbReference type="SAM" id="MobiDB-lite"/>
    </source>
</evidence>
<evidence type="ECO:0000256" key="1">
    <source>
        <dbReference type="ARBA" id="ARBA00004571"/>
    </source>
</evidence>
<dbReference type="Pfam" id="PF00593">
    <property type="entry name" value="TonB_dep_Rec_b-barrel"/>
    <property type="match status" value="1"/>
</dbReference>
<dbReference type="SUPFAM" id="SSF56935">
    <property type="entry name" value="Porins"/>
    <property type="match status" value="1"/>
</dbReference>
<feature type="domain" description="TonB-dependent receptor-like beta-barrel" evidence="12">
    <location>
        <begin position="294"/>
        <end position="663"/>
    </location>
</feature>
<dbReference type="STRING" id="1280952.HJA_05607"/>
<keyword evidence="2 8" id="KW-0813">Transport</keyword>
<proteinExistence type="inferred from homology"/>
<evidence type="ECO:0000256" key="8">
    <source>
        <dbReference type="PROSITE-ProRule" id="PRU01360"/>
    </source>
</evidence>
<gene>
    <name evidence="14" type="ORF">HJA_05607</name>
</gene>
<feature type="region of interest" description="Disordered" evidence="10">
    <location>
        <begin position="220"/>
        <end position="239"/>
    </location>
</feature>
<feature type="compositionally biased region" description="Basic and acidic residues" evidence="10">
    <location>
        <begin position="220"/>
        <end position="237"/>
    </location>
</feature>
<dbReference type="InterPro" id="IPR037066">
    <property type="entry name" value="Plug_dom_sf"/>
</dbReference>
<keyword evidence="6 8" id="KW-0472">Membrane</keyword>
<evidence type="ECO:0000313" key="14">
    <source>
        <dbReference type="EMBL" id="KCZ89703.1"/>
    </source>
</evidence>
<evidence type="ECO:0000259" key="12">
    <source>
        <dbReference type="Pfam" id="PF00593"/>
    </source>
</evidence>
<evidence type="ECO:0000256" key="2">
    <source>
        <dbReference type="ARBA" id="ARBA00022448"/>
    </source>
</evidence>
<comment type="subcellular location">
    <subcellularLocation>
        <location evidence="1 8">Cell outer membrane</location>
        <topology evidence="1 8">Multi-pass membrane protein</topology>
    </subcellularLocation>
</comment>
<dbReference type="Pfam" id="PF07715">
    <property type="entry name" value="Plug"/>
    <property type="match status" value="1"/>
</dbReference>
<dbReference type="InterPro" id="IPR036942">
    <property type="entry name" value="Beta-barrel_TonB_sf"/>
</dbReference>
<dbReference type="InterPro" id="IPR012910">
    <property type="entry name" value="Plug_dom"/>
</dbReference>
<evidence type="ECO:0000256" key="5">
    <source>
        <dbReference type="ARBA" id="ARBA00023077"/>
    </source>
</evidence>
<feature type="signal peptide" evidence="11">
    <location>
        <begin position="1"/>
        <end position="20"/>
    </location>
</feature>
<evidence type="ECO:0000256" key="9">
    <source>
        <dbReference type="RuleBase" id="RU003357"/>
    </source>
</evidence>
<evidence type="ECO:0000256" key="6">
    <source>
        <dbReference type="ARBA" id="ARBA00023136"/>
    </source>
</evidence>
<keyword evidence="4 8" id="KW-0812">Transmembrane</keyword>